<name>A0A194AMM3_PINFU</name>
<reference evidence="6" key="1">
    <citation type="submission" date="2016-03" db="EMBL/GenBank/DDBJ databases">
        <authorList>
            <person name="Ploux O."/>
        </authorList>
    </citation>
    <scope>NUCLEOTIDE SEQUENCE</scope>
    <source>
        <tissue evidence="6">Mantle</tissue>
    </source>
</reference>
<organism evidence="6">
    <name type="scientific">Pinctada fucata</name>
    <name type="common">Akoya pearl oyster</name>
    <name type="synonym">Pinctada imbricata fucata</name>
    <dbReference type="NCBI Taxonomy" id="50426"/>
    <lineage>
        <taxon>Eukaryota</taxon>
        <taxon>Metazoa</taxon>
        <taxon>Spiralia</taxon>
        <taxon>Lophotrochozoa</taxon>
        <taxon>Mollusca</taxon>
        <taxon>Bivalvia</taxon>
        <taxon>Autobranchia</taxon>
        <taxon>Pteriomorphia</taxon>
        <taxon>Pterioida</taxon>
        <taxon>Pterioidea</taxon>
        <taxon>Pteriidae</taxon>
        <taxon>Pinctada</taxon>
    </lineage>
</organism>
<dbReference type="SMART" id="SM00276">
    <property type="entry name" value="GLECT"/>
    <property type="match status" value="1"/>
</dbReference>
<evidence type="ECO:0000256" key="1">
    <source>
        <dbReference type="ARBA" id="ARBA00022734"/>
    </source>
</evidence>
<protein>
    <recommendedName>
        <fullName evidence="2">Galectin</fullName>
    </recommendedName>
</protein>
<feature type="chain" id="PRO_5013481113" description="Galectin" evidence="4">
    <location>
        <begin position="21"/>
        <end position="192"/>
    </location>
</feature>
<proteinExistence type="predicted"/>
<dbReference type="InterPro" id="IPR044156">
    <property type="entry name" value="Galectin-like"/>
</dbReference>
<dbReference type="SUPFAM" id="SSF49899">
    <property type="entry name" value="Concanavalin A-like lectins/glucanases"/>
    <property type="match status" value="1"/>
</dbReference>
<dbReference type="InterPro" id="IPR001079">
    <property type="entry name" value="Galectin_CRD"/>
</dbReference>
<dbReference type="CDD" id="cd00070">
    <property type="entry name" value="GLECT"/>
    <property type="match status" value="1"/>
</dbReference>
<evidence type="ECO:0000259" key="5">
    <source>
        <dbReference type="PROSITE" id="PS51304"/>
    </source>
</evidence>
<evidence type="ECO:0000256" key="4">
    <source>
        <dbReference type="SAM" id="SignalP"/>
    </source>
</evidence>
<keyword evidence="4" id="KW-0732">Signal</keyword>
<dbReference type="PROSITE" id="PS51304">
    <property type="entry name" value="GALECTIN"/>
    <property type="match status" value="1"/>
</dbReference>
<feature type="signal peptide" evidence="4">
    <location>
        <begin position="1"/>
        <end position="20"/>
    </location>
</feature>
<dbReference type="PANTHER" id="PTHR11346">
    <property type="entry name" value="GALECTIN"/>
    <property type="match status" value="1"/>
</dbReference>
<dbReference type="AlphaFoldDB" id="A0A194AMM3"/>
<dbReference type="EMBL" id="GELH01000790">
    <property type="protein sequence ID" value="JAS03482.1"/>
    <property type="molecule type" value="Transcribed_RNA"/>
</dbReference>
<feature type="domain" description="Galectin" evidence="5">
    <location>
        <begin position="65"/>
        <end position="192"/>
    </location>
</feature>
<dbReference type="InterPro" id="IPR013320">
    <property type="entry name" value="ConA-like_dom_sf"/>
</dbReference>
<evidence type="ECO:0000256" key="3">
    <source>
        <dbReference type="SAM" id="MobiDB-lite"/>
    </source>
</evidence>
<dbReference type="EMBL" id="GELH01000789">
    <property type="protein sequence ID" value="JAS03483.1"/>
    <property type="molecule type" value="Transcribed_RNA"/>
</dbReference>
<dbReference type="PANTHER" id="PTHR11346:SF147">
    <property type="entry name" value="GALECTIN"/>
    <property type="match status" value="1"/>
</dbReference>
<dbReference type="Gene3D" id="2.60.120.200">
    <property type="match status" value="1"/>
</dbReference>
<sequence>MNYLMIVILLLSVMILQVDTDTDTEIWEDMWDAPEGPGGTYGQPHGPPPGHHRYGGPGGEVQLPYKNSISGGVKTGRRIKISGRLTGNYFYVNLADPGPSNDIGFHFNPRLNKNAVIRNSMLGGKWGREERGGGMPFHRGQHFSMGIQVLDREYRVMVNNNHFCSFNFRGQPGKYSELQVGGGLANVQINFQ</sequence>
<evidence type="ECO:0000313" key="6">
    <source>
        <dbReference type="EMBL" id="JAS03483.1"/>
    </source>
</evidence>
<evidence type="ECO:0000256" key="2">
    <source>
        <dbReference type="RuleBase" id="RU102079"/>
    </source>
</evidence>
<accession>A0A194AMM3</accession>
<dbReference type="GO" id="GO:0030246">
    <property type="term" value="F:carbohydrate binding"/>
    <property type="evidence" value="ECO:0007669"/>
    <property type="project" value="UniProtKB-UniRule"/>
</dbReference>
<feature type="region of interest" description="Disordered" evidence="3">
    <location>
        <begin position="33"/>
        <end position="57"/>
    </location>
</feature>
<dbReference type="Pfam" id="PF00337">
    <property type="entry name" value="Gal-bind_lectin"/>
    <property type="match status" value="1"/>
</dbReference>
<dbReference type="SMART" id="SM00908">
    <property type="entry name" value="Gal-bind_lectin"/>
    <property type="match status" value="1"/>
</dbReference>
<keyword evidence="1 2" id="KW-0430">Lectin</keyword>